<dbReference type="Pfam" id="PF00119">
    <property type="entry name" value="ATP-synt_A"/>
    <property type="match status" value="1"/>
</dbReference>
<dbReference type="GO" id="GO:0015986">
    <property type="term" value="P:proton motive force-driven ATP synthesis"/>
    <property type="evidence" value="ECO:0007669"/>
    <property type="project" value="InterPro"/>
</dbReference>
<keyword evidence="4" id="KW-0138">CF(0)</keyword>
<feature type="transmembrane region" description="Helical" evidence="11">
    <location>
        <begin position="89"/>
        <end position="109"/>
    </location>
</feature>
<keyword evidence="3" id="KW-0813">Transport</keyword>
<keyword evidence="12" id="KW-0496">Mitochondrion</keyword>
<evidence type="ECO:0000256" key="4">
    <source>
        <dbReference type="ARBA" id="ARBA00022547"/>
    </source>
</evidence>
<accession>F1ASY7</accession>
<evidence type="ECO:0000256" key="2">
    <source>
        <dbReference type="ARBA" id="ARBA00006810"/>
    </source>
</evidence>
<comment type="similarity">
    <text evidence="2">Belongs to the ATPase A chain family.</text>
</comment>
<keyword evidence="5 11" id="KW-0812">Transmembrane</keyword>
<name>F1ASY7_9BIVA</name>
<evidence type="ECO:0000256" key="8">
    <source>
        <dbReference type="ARBA" id="ARBA00023065"/>
    </source>
</evidence>
<dbReference type="InterPro" id="IPR035908">
    <property type="entry name" value="F0_ATP_A_sf"/>
</dbReference>
<dbReference type="SUPFAM" id="SSF81336">
    <property type="entry name" value="F1F0 ATP synthase subunit A"/>
    <property type="match status" value="1"/>
</dbReference>
<evidence type="ECO:0000256" key="9">
    <source>
        <dbReference type="ARBA" id="ARBA00023136"/>
    </source>
</evidence>
<comment type="subcellular location">
    <subcellularLocation>
        <location evidence="1">Membrane</location>
        <topology evidence="1">Multi-pass membrane protein</topology>
    </subcellularLocation>
</comment>
<dbReference type="GeneID" id="10322652"/>
<feature type="transmembrane region" description="Helical" evidence="11">
    <location>
        <begin position="57"/>
        <end position="82"/>
    </location>
</feature>
<evidence type="ECO:0000256" key="3">
    <source>
        <dbReference type="ARBA" id="ARBA00022448"/>
    </source>
</evidence>
<feature type="transmembrane region" description="Helical" evidence="11">
    <location>
        <begin position="129"/>
        <end position="149"/>
    </location>
</feature>
<reference evidence="12" key="1">
    <citation type="journal article" date="2011" name="PLoS ONE">
        <title>Mutation and selection on the wobble nucleotide in tRNA anticodons in marine bivalve mitochondrial genomes.</title>
        <authorList>
            <person name="Yu H."/>
            <person name="Li Q."/>
        </authorList>
    </citation>
    <scope>NUCLEOTIDE SEQUENCE</scope>
</reference>
<organism evidence="12">
    <name type="scientific">Ostrea denselamellosa</name>
    <dbReference type="NCBI Taxonomy" id="74434"/>
    <lineage>
        <taxon>Eukaryota</taxon>
        <taxon>Metazoa</taxon>
        <taxon>Spiralia</taxon>
        <taxon>Lophotrochozoa</taxon>
        <taxon>Mollusca</taxon>
        <taxon>Bivalvia</taxon>
        <taxon>Autobranchia</taxon>
        <taxon>Pteriomorphia</taxon>
        <taxon>Ostreida</taxon>
        <taxon>Ostreoidea</taxon>
        <taxon>Ostreidae</taxon>
        <taxon>Ostrea</taxon>
    </lineage>
</organism>
<proteinExistence type="inferred from homology"/>
<sequence length="224" mass="24985">MSLQFLGLILFFAVFAYFYSSYFSNFPAATVCGQSMHDLYKKAYTGTMHSKSQRFGALGMGAGEGLSWVFDFAITAVLIGVLPWGFPVLASWEVVAGLMPSLFYSVNILQLDTSIFSKSLKFKQSVLKSFLYFPLMFLSVVIRPVTLTVRMLANALVGAIICHSVGKKVVYGFVYGWGIDPRPFFYLSIVMIWELVVMLVQSSLFLGLAKIYFSPTPVKFKVKA</sequence>
<geneLocation type="mitochondrion" evidence="12"/>
<evidence type="ECO:0000313" key="12">
    <source>
        <dbReference type="EMBL" id="ADE18738.1"/>
    </source>
</evidence>
<evidence type="ECO:0000256" key="11">
    <source>
        <dbReference type="SAM" id="Phobius"/>
    </source>
</evidence>
<dbReference type="GO" id="GO:0045259">
    <property type="term" value="C:proton-transporting ATP synthase complex"/>
    <property type="evidence" value="ECO:0007669"/>
    <property type="project" value="UniProtKB-KW"/>
</dbReference>
<evidence type="ECO:0000256" key="7">
    <source>
        <dbReference type="ARBA" id="ARBA00022989"/>
    </source>
</evidence>
<evidence type="ECO:0000256" key="10">
    <source>
        <dbReference type="ARBA" id="ARBA00023310"/>
    </source>
</evidence>
<keyword evidence="6" id="KW-0375">Hydrogen ion transport</keyword>
<feature type="transmembrane region" description="Helical" evidence="11">
    <location>
        <begin position="156"/>
        <end position="178"/>
    </location>
</feature>
<dbReference type="AlphaFoldDB" id="F1ASY7"/>
<evidence type="ECO:0000256" key="6">
    <source>
        <dbReference type="ARBA" id="ARBA00022781"/>
    </source>
</evidence>
<keyword evidence="8" id="KW-0406">Ion transport</keyword>
<evidence type="ECO:0000256" key="1">
    <source>
        <dbReference type="ARBA" id="ARBA00004141"/>
    </source>
</evidence>
<gene>
    <name evidence="12" type="primary">ATP6</name>
</gene>
<keyword evidence="9 11" id="KW-0472">Membrane</keyword>
<protein>
    <submittedName>
        <fullName evidence="12">ATP synthase F0 subunit 6</fullName>
    </submittedName>
</protein>
<dbReference type="GO" id="GO:0015078">
    <property type="term" value="F:proton transmembrane transporter activity"/>
    <property type="evidence" value="ECO:0007669"/>
    <property type="project" value="InterPro"/>
</dbReference>
<dbReference type="RefSeq" id="YP_004300309.1">
    <property type="nucleotide sequence ID" value="NC_015231.1"/>
</dbReference>
<dbReference type="Gene3D" id="1.20.120.220">
    <property type="entry name" value="ATP synthase, F0 complex, subunit A"/>
    <property type="match status" value="1"/>
</dbReference>
<dbReference type="CTD" id="4508"/>
<feature type="transmembrane region" description="Helical" evidence="11">
    <location>
        <begin position="184"/>
        <end position="213"/>
    </location>
</feature>
<keyword evidence="10" id="KW-0066">ATP synthesis</keyword>
<keyword evidence="7 11" id="KW-1133">Transmembrane helix</keyword>
<evidence type="ECO:0000256" key="5">
    <source>
        <dbReference type="ARBA" id="ARBA00022692"/>
    </source>
</evidence>
<dbReference type="InterPro" id="IPR000568">
    <property type="entry name" value="ATP_synth_F0_asu"/>
</dbReference>
<dbReference type="EMBL" id="HM015199">
    <property type="protein sequence ID" value="ADE18738.1"/>
    <property type="molecule type" value="Genomic_DNA"/>
</dbReference>